<dbReference type="InterPro" id="IPR036265">
    <property type="entry name" value="HIT-like_sf"/>
</dbReference>
<organism evidence="3 4">
    <name type="scientific">Paludibacter jiangxiensis</name>
    <dbReference type="NCBI Taxonomy" id="681398"/>
    <lineage>
        <taxon>Bacteria</taxon>
        <taxon>Pseudomonadati</taxon>
        <taxon>Bacteroidota</taxon>
        <taxon>Bacteroidia</taxon>
        <taxon>Bacteroidales</taxon>
        <taxon>Paludibacteraceae</taxon>
        <taxon>Paludibacter</taxon>
    </lineage>
</organism>
<dbReference type="InterPro" id="IPR043171">
    <property type="entry name" value="Ap4A_phos1/2-like"/>
</dbReference>
<gene>
    <name evidence="3" type="ORF">PJIAN_1401</name>
</gene>
<feature type="domain" description="DUF4922" evidence="1">
    <location>
        <begin position="26"/>
        <end position="171"/>
    </location>
</feature>
<proteinExistence type="predicted"/>
<dbReference type="Gene3D" id="3.30.428.70">
    <property type="match status" value="1"/>
</dbReference>
<dbReference type="Pfam" id="PF16269">
    <property type="entry name" value="DUF4922"/>
    <property type="match status" value="1"/>
</dbReference>
<protein>
    <recommendedName>
        <fullName evidence="5">DUF4922 domain-containing protein</fullName>
    </recommendedName>
</protein>
<feature type="domain" description="GDPGP1-like C-terminal" evidence="2">
    <location>
        <begin position="189"/>
        <end position="323"/>
    </location>
</feature>
<keyword evidence="4" id="KW-1185">Reference proteome</keyword>
<evidence type="ECO:0000313" key="4">
    <source>
        <dbReference type="Proteomes" id="UP000076586"/>
    </source>
</evidence>
<dbReference type="InterPro" id="IPR046320">
    <property type="entry name" value="DUF4922"/>
</dbReference>
<sequence length="330" mass="37470">MNQYPKNEELSSCCQSDSLMDRVYNLLERQIAVWELPKRNYTSLDKVETKTLKVGGVEMMVQFNPSRIVSSAAKVDAASIKERKCFLCKAHLPQEQEGIPFGDGYLILVNPFPIFPKHFTIPALEHTDQLIRTRLGDMLDVAKALDGCVIFYNGPKCGASAPDHMHFQAGNRGFLPLEKNWNSVYREQAAVIVDRPEIKVSRLPYYSHAALALESADKEPMLQLFEKIYTLLAVPQDSPEPMLNLLCRFDDGLWTLWVFPRKLHRPRQYFAEGDDNLLISPASVDLGGVFITPLQKDFEKITSNDIEDILRQISMDADEFDLLCSRLAAE</sequence>
<reference evidence="4" key="1">
    <citation type="submission" date="2016-04" db="EMBL/GenBank/DDBJ databases">
        <title>Draft genome sequence of Paludibacter jiangxiensis strain NM7.</title>
        <authorList>
            <person name="Qiu Y."/>
            <person name="Matsuura N."/>
            <person name="Ohashi A."/>
            <person name="Tourlousse M.D."/>
            <person name="Sekiguchi Y."/>
        </authorList>
    </citation>
    <scope>NUCLEOTIDE SEQUENCE [LARGE SCALE GENOMIC DNA]</scope>
    <source>
        <strain evidence="4">NM7</strain>
    </source>
</reference>
<comment type="caution">
    <text evidence="3">The sequence shown here is derived from an EMBL/GenBank/DDBJ whole genome shotgun (WGS) entry which is preliminary data.</text>
</comment>
<evidence type="ECO:0000259" key="2">
    <source>
        <dbReference type="Pfam" id="PF26216"/>
    </source>
</evidence>
<dbReference type="SUPFAM" id="SSF54197">
    <property type="entry name" value="HIT-like"/>
    <property type="match status" value="1"/>
</dbReference>
<dbReference type="Proteomes" id="UP000076586">
    <property type="component" value="Unassembled WGS sequence"/>
</dbReference>
<dbReference type="InterPro" id="IPR058865">
    <property type="entry name" value="GDPGP1_C"/>
</dbReference>
<accession>A0A161LHU9</accession>
<dbReference type="AlphaFoldDB" id="A0A161LHU9"/>
<evidence type="ECO:0000259" key="1">
    <source>
        <dbReference type="Pfam" id="PF16269"/>
    </source>
</evidence>
<evidence type="ECO:0008006" key="5">
    <source>
        <dbReference type="Google" id="ProtNLM"/>
    </source>
</evidence>
<name>A0A161LHU9_9BACT</name>
<dbReference type="Pfam" id="PF26216">
    <property type="entry name" value="GDPGP1_C"/>
    <property type="match status" value="1"/>
</dbReference>
<evidence type="ECO:0000313" key="3">
    <source>
        <dbReference type="EMBL" id="GAT61816.1"/>
    </source>
</evidence>
<dbReference type="STRING" id="681398.PJIAN_1401"/>
<reference evidence="4" key="2">
    <citation type="journal article" date="2017" name="Genome Announc.">
        <title>Draft genome sequence of Paludibacter jiangxiensis NM7(T), a propionate-producing fermentative bacterium.</title>
        <authorList>
            <person name="Qiu Y.-L."/>
            <person name="Tourlousse D.M."/>
            <person name="Matsuura N."/>
            <person name="Ohashi A."/>
            <person name="Sekiguchi Y."/>
        </authorList>
    </citation>
    <scope>NUCLEOTIDE SEQUENCE [LARGE SCALE GENOMIC DNA]</scope>
    <source>
        <strain evidence="4">NM7</strain>
    </source>
</reference>
<dbReference type="EMBL" id="BDCR01000001">
    <property type="protein sequence ID" value="GAT61816.1"/>
    <property type="molecule type" value="Genomic_DNA"/>
</dbReference>